<dbReference type="PIRSF" id="PIRSF029342">
    <property type="entry name" value="UCP029342_ErfK/YbiS/YcfS/YnhG"/>
    <property type="match status" value="1"/>
</dbReference>
<dbReference type="Pfam" id="PF03734">
    <property type="entry name" value="YkuD"/>
    <property type="match status" value="1"/>
</dbReference>
<feature type="active site" description="Nucleophile" evidence="7">
    <location>
        <position position="120"/>
    </location>
</feature>
<evidence type="ECO:0000256" key="5">
    <source>
        <dbReference type="ARBA" id="ARBA00022984"/>
    </source>
</evidence>
<protein>
    <submittedName>
        <fullName evidence="10">L,D-transpeptidase family protein</fullName>
    </submittedName>
</protein>
<keyword evidence="3" id="KW-0808">Transferase</keyword>
<comment type="pathway">
    <text evidence="1 7">Cell wall biogenesis; peptidoglycan biosynthesis.</text>
</comment>
<dbReference type="SUPFAM" id="SSF47090">
    <property type="entry name" value="PGBD-like"/>
    <property type="match status" value="1"/>
</dbReference>
<reference evidence="10 11" key="1">
    <citation type="submission" date="2019-12" db="EMBL/GenBank/DDBJ databases">
        <title>Whole-genome sequencing of Allorhizobium vitis.</title>
        <authorList>
            <person name="Gan H.M."/>
            <person name="Szegedi E."/>
            <person name="Burr T."/>
            <person name="Savka M.A."/>
        </authorList>
    </citation>
    <scope>NUCLEOTIDE SEQUENCE [LARGE SCALE GENOMIC DNA]</scope>
    <source>
        <strain evidence="10 11">CG989</strain>
    </source>
</reference>
<dbReference type="InterPro" id="IPR036366">
    <property type="entry name" value="PGBDSf"/>
</dbReference>
<dbReference type="NCBIfam" id="NF004786">
    <property type="entry name" value="PRK06132.1-3"/>
    <property type="match status" value="1"/>
</dbReference>
<keyword evidence="5 7" id="KW-0573">Peptidoglycan synthesis</keyword>
<evidence type="ECO:0000259" key="9">
    <source>
        <dbReference type="PROSITE" id="PS52029"/>
    </source>
</evidence>
<dbReference type="EMBL" id="WPHM01000012">
    <property type="protein sequence ID" value="MUZ59706.1"/>
    <property type="molecule type" value="Genomic_DNA"/>
</dbReference>
<dbReference type="InterPro" id="IPR050979">
    <property type="entry name" value="LD-transpeptidase"/>
</dbReference>
<dbReference type="NCBIfam" id="NF004785">
    <property type="entry name" value="PRK06132.1-2"/>
    <property type="match status" value="1"/>
</dbReference>
<evidence type="ECO:0000256" key="8">
    <source>
        <dbReference type="SAM" id="SignalP"/>
    </source>
</evidence>
<feature type="domain" description="L,D-TPase catalytic" evidence="9">
    <location>
        <begin position="34"/>
        <end position="144"/>
    </location>
</feature>
<evidence type="ECO:0000256" key="3">
    <source>
        <dbReference type="ARBA" id="ARBA00022679"/>
    </source>
</evidence>
<comment type="caution">
    <text evidence="10">The sequence shown here is derived from an EMBL/GenBank/DDBJ whole genome shotgun (WGS) entry which is preliminary data.</text>
</comment>
<dbReference type="GO" id="GO:0071555">
    <property type="term" value="P:cell wall organization"/>
    <property type="evidence" value="ECO:0007669"/>
    <property type="project" value="UniProtKB-UniRule"/>
</dbReference>
<feature type="active site" description="Proton donor/acceptor" evidence="7">
    <location>
        <position position="106"/>
    </location>
</feature>
<dbReference type="Gene3D" id="2.40.440.10">
    <property type="entry name" value="L,D-transpeptidase catalytic domain-like"/>
    <property type="match status" value="1"/>
</dbReference>
<evidence type="ECO:0000313" key="10">
    <source>
        <dbReference type="EMBL" id="MUZ59706.1"/>
    </source>
</evidence>
<evidence type="ECO:0000256" key="2">
    <source>
        <dbReference type="ARBA" id="ARBA00005992"/>
    </source>
</evidence>
<dbReference type="GO" id="GO:0018104">
    <property type="term" value="P:peptidoglycan-protein cross-linking"/>
    <property type="evidence" value="ECO:0007669"/>
    <property type="project" value="TreeGrafter"/>
</dbReference>
<dbReference type="AlphaFoldDB" id="A0AAE5AXQ9"/>
<dbReference type="Gene3D" id="1.10.101.10">
    <property type="entry name" value="PGBD-like superfamily/PGBD"/>
    <property type="match status" value="1"/>
</dbReference>
<dbReference type="InterPro" id="IPR038063">
    <property type="entry name" value="Transpep_catalytic_dom"/>
</dbReference>
<evidence type="ECO:0000256" key="7">
    <source>
        <dbReference type="PROSITE-ProRule" id="PRU01373"/>
    </source>
</evidence>
<dbReference type="GO" id="GO:0005576">
    <property type="term" value="C:extracellular region"/>
    <property type="evidence" value="ECO:0007669"/>
    <property type="project" value="TreeGrafter"/>
</dbReference>
<dbReference type="Proteomes" id="UP000436692">
    <property type="component" value="Unassembled WGS sequence"/>
</dbReference>
<dbReference type="PANTHER" id="PTHR30582">
    <property type="entry name" value="L,D-TRANSPEPTIDASE"/>
    <property type="match status" value="1"/>
</dbReference>
<comment type="similarity">
    <text evidence="2">Belongs to the YkuD family.</text>
</comment>
<dbReference type="InterPro" id="IPR005490">
    <property type="entry name" value="LD_TPept_cat_dom"/>
</dbReference>
<evidence type="ECO:0000313" key="11">
    <source>
        <dbReference type="Proteomes" id="UP000436692"/>
    </source>
</evidence>
<keyword evidence="8" id="KW-0732">Signal</keyword>
<feature type="signal peptide" evidence="8">
    <location>
        <begin position="1"/>
        <end position="28"/>
    </location>
</feature>
<evidence type="ECO:0000256" key="1">
    <source>
        <dbReference type="ARBA" id="ARBA00004752"/>
    </source>
</evidence>
<dbReference type="InterPro" id="IPR036365">
    <property type="entry name" value="PGBD-like_sf"/>
</dbReference>
<evidence type="ECO:0000256" key="6">
    <source>
        <dbReference type="ARBA" id="ARBA00023316"/>
    </source>
</evidence>
<gene>
    <name evidence="10" type="ORF">GOZ95_19895</name>
</gene>
<proteinExistence type="inferred from homology"/>
<dbReference type="PANTHER" id="PTHR30582:SF2">
    <property type="entry name" value="L,D-TRANSPEPTIDASE YCIB-RELATED"/>
    <property type="match status" value="1"/>
</dbReference>
<sequence length="411" mass="44105">MTVRTMFRSMFLSASVLALSATLSQASARDGSALQIIVSKQTQSLTVYDGNRIVASSKVSTGKEGHTTPSGIFSIIQKAKYHESNLYSNAPMPWMQRITWSGVALHESNSVPNRPASHGCVRLPGQFARELYGMTRLGAHVLISDAPVAPAPIEHPFLFSPAQQQQGPQILSDARLRGADGTSSTEPVEVAMADLPRPKPPTVIAGQPPLSLLITFRGEIETIHDAQLLLQDMGFETGGHDGHAGPLTRTAIQGFKRWKGLPLKGPLITPTFLSALYQSAGKPMPPVGQIYVRQAFKPVFDAPIVIDQPEKPLGTHFFAANLESANGTAHWQVTSLEPAPAASNSSIVTIGKAQPTAPDGVDTVLNRIHIPDDIRERIETTMTTGTVMTITDHGLGQDTVDGTDFITYLPG</sequence>
<dbReference type="RefSeq" id="WP_156550714.1">
    <property type="nucleotide sequence ID" value="NZ_JABAEJ010000010.1"/>
</dbReference>
<feature type="chain" id="PRO_5042090901" evidence="8">
    <location>
        <begin position="29"/>
        <end position="411"/>
    </location>
</feature>
<dbReference type="PROSITE" id="PS52029">
    <property type="entry name" value="LD_TPASE"/>
    <property type="match status" value="1"/>
</dbReference>
<evidence type="ECO:0000256" key="4">
    <source>
        <dbReference type="ARBA" id="ARBA00022960"/>
    </source>
</evidence>
<accession>A0AAE5AXQ9</accession>
<dbReference type="SUPFAM" id="SSF141523">
    <property type="entry name" value="L,D-transpeptidase catalytic domain-like"/>
    <property type="match status" value="1"/>
</dbReference>
<dbReference type="GO" id="GO:0008360">
    <property type="term" value="P:regulation of cell shape"/>
    <property type="evidence" value="ECO:0007669"/>
    <property type="project" value="UniProtKB-UniRule"/>
</dbReference>
<dbReference type="InterPro" id="IPR016915">
    <property type="entry name" value="UCP029342"/>
</dbReference>
<organism evidence="10 11">
    <name type="scientific">Agrobacterium vitis</name>
    <name type="common">Rhizobium vitis</name>
    <dbReference type="NCBI Taxonomy" id="373"/>
    <lineage>
        <taxon>Bacteria</taxon>
        <taxon>Pseudomonadati</taxon>
        <taxon>Pseudomonadota</taxon>
        <taxon>Alphaproteobacteria</taxon>
        <taxon>Hyphomicrobiales</taxon>
        <taxon>Rhizobiaceae</taxon>
        <taxon>Rhizobium/Agrobacterium group</taxon>
        <taxon>Agrobacterium</taxon>
    </lineage>
</organism>
<name>A0AAE5AXQ9_AGRVI</name>
<dbReference type="GO" id="GO:0071972">
    <property type="term" value="F:peptidoglycan L,D-transpeptidase activity"/>
    <property type="evidence" value="ECO:0007669"/>
    <property type="project" value="TreeGrafter"/>
</dbReference>
<keyword evidence="4 7" id="KW-0133">Cell shape</keyword>
<keyword evidence="6 7" id="KW-0961">Cell wall biogenesis/degradation</keyword>
<dbReference type="CDD" id="cd16913">
    <property type="entry name" value="YkuD_like"/>
    <property type="match status" value="1"/>
</dbReference>
<dbReference type="GO" id="GO:0016740">
    <property type="term" value="F:transferase activity"/>
    <property type="evidence" value="ECO:0007669"/>
    <property type="project" value="UniProtKB-KW"/>
</dbReference>